<dbReference type="Proteomes" id="UP000814140">
    <property type="component" value="Unassembled WGS sequence"/>
</dbReference>
<reference evidence="1" key="2">
    <citation type="journal article" date="2022" name="New Phytol.">
        <title>Evolutionary transition to the ectomycorrhizal habit in the genomes of a hyperdiverse lineage of mushroom-forming fungi.</title>
        <authorList>
            <person name="Looney B."/>
            <person name="Miyauchi S."/>
            <person name="Morin E."/>
            <person name="Drula E."/>
            <person name="Courty P.E."/>
            <person name="Kohler A."/>
            <person name="Kuo A."/>
            <person name="LaButti K."/>
            <person name="Pangilinan J."/>
            <person name="Lipzen A."/>
            <person name="Riley R."/>
            <person name="Andreopoulos W."/>
            <person name="He G."/>
            <person name="Johnson J."/>
            <person name="Nolan M."/>
            <person name="Tritt A."/>
            <person name="Barry K.W."/>
            <person name="Grigoriev I.V."/>
            <person name="Nagy L.G."/>
            <person name="Hibbett D."/>
            <person name="Henrissat B."/>
            <person name="Matheny P.B."/>
            <person name="Labbe J."/>
            <person name="Martin F.M."/>
        </authorList>
    </citation>
    <scope>NUCLEOTIDE SEQUENCE</scope>
    <source>
        <strain evidence="1">HHB10654</strain>
    </source>
</reference>
<proteinExistence type="predicted"/>
<evidence type="ECO:0000313" key="2">
    <source>
        <dbReference type="Proteomes" id="UP000814140"/>
    </source>
</evidence>
<sequence>MSTGFEHVELRDHELGREDGGRDGSPFSSDSSGPLWSVYLSQADKRDKELSESWEGDTQGILVFTGLFSATISGFILESYQDLTPDPNDSVITLLSQISQQLAVASNGTGATPPFVPSQRPFRPSTSSIRVNTLWFLSLTISLTCALAATLMQQWARQYFLSSHRHSSPHKRARVRAYLYEGVERFGLMRVVQSIPTLLHISVFLFFIGLIDWLFSINDTVASILSAFIALCALAYVLLTALPIIHINTPYRTPLSTITWYVVQGPVLAVLLCFNSFSQWLTTRQPAFRERISSTLIPKYRFRIAYGISHTLDATAAVLPPDIDFRALAWTLQSLDEDHEIEHFMRGIPGFLRSGDHKKARASLAPAVDQDTGNSLVAIQLKHLLETCNIASGLSEGVRMRRLLVCLRTIWSLLESFPQIHDMWIFGDSLLALTLRGHADQNVALTARCICALSARNRLADIHRLGPNPNMTKEFLATVMDVESSLLQYVWALPATGTFANIVGFVSGILPHLRSETLPDGSFTIAWDTLGVLCSDLGGKEASGKSVAAFKKLYDDLQVRVGEEASRMHGMTRCHIRLVRTLSILRPVYESARAAENPKISRSSFRLPRIRDILNIPTHEATDQDPLYSTLPTNGVEGSVY</sequence>
<dbReference type="EMBL" id="MU277236">
    <property type="protein sequence ID" value="KAI0058360.1"/>
    <property type="molecule type" value="Genomic_DNA"/>
</dbReference>
<comment type="caution">
    <text evidence="1">The sequence shown here is derived from an EMBL/GenBank/DDBJ whole genome shotgun (WGS) entry which is preliminary data.</text>
</comment>
<gene>
    <name evidence="1" type="ORF">BV25DRAFT_1919412</name>
</gene>
<reference evidence="1" key="1">
    <citation type="submission" date="2021-03" db="EMBL/GenBank/DDBJ databases">
        <authorList>
            <consortium name="DOE Joint Genome Institute"/>
            <person name="Ahrendt S."/>
            <person name="Looney B.P."/>
            <person name="Miyauchi S."/>
            <person name="Morin E."/>
            <person name="Drula E."/>
            <person name="Courty P.E."/>
            <person name="Chicoki N."/>
            <person name="Fauchery L."/>
            <person name="Kohler A."/>
            <person name="Kuo A."/>
            <person name="Labutti K."/>
            <person name="Pangilinan J."/>
            <person name="Lipzen A."/>
            <person name="Riley R."/>
            <person name="Andreopoulos W."/>
            <person name="He G."/>
            <person name="Johnson J."/>
            <person name="Barry K.W."/>
            <person name="Grigoriev I.V."/>
            <person name="Nagy L."/>
            <person name="Hibbett D."/>
            <person name="Henrissat B."/>
            <person name="Matheny P.B."/>
            <person name="Labbe J."/>
            <person name="Martin F."/>
        </authorList>
    </citation>
    <scope>NUCLEOTIDE SEQUENCE</scope>
    <source>
        <strain evidence="1">HHB10654</strain>
    </source>
</reference>
<evidence type="ECO:0000313" key="1">
    <source>
        <dbReference type="EMBL" id="KAI0058360.1"/>
    </source>
</evidence>
<organism evidence="1 2">
    <name type="scientific">Artomyces pyxidatus</name>
    <dbReference type="NCBI Taxonomy" id="48021"/>
    <lineage>
        <taxon>Eukaryota</taxon>
        <taxon>Fungi</taxon>
        <taxon>Dikarya</taxon>
        <taxon>Basidiomycota</taxon>
        <taxon>Agaricomycotina</taxon>
        <taxon>Agaricomycetes</taxon>
        <taxon>Russulales</taxon>
        <taxon>Auriscalpiaceae</taxon>
        <taxon>Artomyces</taxon>
    </lineage>
</organism>
<keyword evidence="2" id="KW-1185">Reference proteome</keyword>
<protein>
    <submittedName>
        <fullName evidence="1">Uncharacterized protein</fullName>
    </submittedName>
</protein>
<accession>A0ACB8SQJ8</accession>
<name>A0ACB8SQJ8_9AGAM</name>